<sequence length="266" mass="30007">MVDSWKSMVDSWKSMVDSWKSMVDSWKSMVDSWKSMVRSLSKPIGMLCLKHGYIDAKISLSKSGYVPGESAVLSAEINNASSKTIARVETALLEVVTYTAKRGKPLLNHYGIGHRHSEIEKKMEVRTVVQYIEDFKVPKNSRSSYMRMLAIPPICPSFNVCSIIQVDYQFRVKIVTKGGLRRSIAGDLPILIGTIPVRHGVPPQQQPENLTPDRLIPPKPSMPIKFEFNPPPSHVECIFGKCTVDEEKEDKALNFTPKYIYYSGLK</sequence>
<feature type="domain" description="Arrestin C-terminal-like" evidence="1">
    <location>
        <begin position="50"/>
        <end position="197"/>
    </location>
</feature>
<name>A0A914EEH5_9BILA</name>
<dbReference type="InterPro" id="IPR050357">
    <property type="entry name" value="Arrestin_domain-protein"/>
</dbReference>
<proteinExistence type="predicted"/>
<protein>
    <submittedName>
        <fullName evidence="3">Arrestin C-terminal-like domain-containing protein</fullName>
    </submittedName>
</protein>
<organism evidence="2 3">
    <name type="scientific">Acrobeloides nanus</name>
    <dbReference type="NCBI Taxonomy" id="290746"/>
    <lineage>
        <taxon>Eukaryota</taxon>
        <taxon>Metazoa</taxon>
        <taxon>Ecdysozoa</taxon>
        <taxon>Nematoda</taxon>
        <taxon>Chromadorea</taxon>
        <taxon>Rhabditida</taxon>
        <taxon>Tylenchina</taxon>
        <taxon>Cephalobomorpha</taxon>
        <taxon>Cephaloboidea</taxon>
        <taxon>Cephalobidae</taxon>
        <taxon>Acrobeloides</taxon>
    </lineage>
</organism>
<dbReference type="GO" id="GO:0015031">
    <property type="term" value="P:protein transport"/>
    <property type="evidence" value="ECO:0007669"/>
    <property type="project" value="TreeGrafter"/>
</dbReference>
<dbReference type="AlphaFoldDB" id="A0A914EEH5"/>
<dbReference type="WBParaSite" id="ACRNAN_scaffold7212.g13770.t1">
    <property type="protein sequence ID" value="ACRNAN_scaffold7212.g13770.t1"/>
    <property type="gene ID" value="ACRNAN_scaffold7212.g13770"/>
</dbReference>
<dbReference type="InterPro" id="IPR014752">
    <property type="entry name" value="Arrestin-like_C"/>
</dbReference>
<accession>A0A914EEH5</accession>
<dbReference type="SUPFAM" id="SSF81296">
    <property type="entry name" value="E set domains"/>
    <property type="match status" value="1"/>
</dbReference>
<evidence type="ECO:0000313" key="3">
    <source>
        <dbReference type="WBParaSite" id="ACRNAN_scaffold7212.g13770.t1"/>
    </source>
</evidence>
<evidence type="ECO:0000313" key="2">
    <source>
        <dbReference type="Proteomes" id="UP000887540"/>
    </source>
</evidence>
<keyword evidence="2" id="KW-1185">Reference proteome</keyword>
<dbReference type="PANTHER" id="PTHR11188">
    <property type="entry name" value="ARRESTIN DOMAIN CONTAINING PROTEIN"/>
    <property type="match status" value="1"/>
</dbReference>
<dbReference type="Pfam" id="PF02752">
    <property type="entry name" value="Arrestin_C"/>
    <property type="match status" value="1"/>
</dbReference>
<evidence type="ECO:0000259" key="1">
    <source>
        <dbReference type="SMART" id="SM01017"/>
    </source>
</evidence>
<dbReference type="InterPro" id="IPR011022">
    <property type="entry name" value="Arrestin_C-like"/>
</dbReference>
<dbReference type="Gene3D" id="2.60.40.640">
    <property type="match status" value="1"/>
</dbReference>
<dbReference type="PANTHER" id="PTHR11188:SF175">
    <property type="entry name" value="ARRESTIN C-TERMINAL-LIKE DOMAIN-CONTAINING PROTEIN"/>
    <property type="match status" value="1"/>
</dbReference>
<dbReference type="InterPro" id="IPR014756">
    <property type="entry name" value="Ig_E-set"/>
</dbReference>
<dbReference type="SMART" id="SM01017">
    <property type="entry name" value="Arrestin_C"/>
    <property type="match status" value="1"/>
</dbReference>
<dbReference type="GO" id="GO:0005737">
    <property type="term" value="C:cytoplasm"/>
    <property type="evidence" value="ECO:0007669"/>
    <property type="project" value="TreeGrafter"/>
</dbReference>
<reference evidence="3" key="1">
    <citation type="submission" date="2022-11" db="UniProtKB">
        <authorList>
            <consortium name="WormBaseParasite"/>
        </authorList>
    </citation>
    <scope>IDENTIFICATION</scope>
</reference>
<dbReference type="Proteomes" id="UP000887540">
    <property type="component" value="Unplaced"/>
</dbReference>